<evidence type="ECO:0000313" key="5">
    <source>
        <dbReference type="EMBL" id="KPI35347.1"/>
    </source>
</evidence>
<dbReference type="PANTHER" id="PTHR32208">
    <property type="entry name" value="SECRETED PROTEIN-RELATED"/>
    <property type="match status" value="1"/>
</dbReference>
<feature type="signal peptide" evidence="3">
    <location>
        <begin position="1"/>
        <end position="22"/>
    </location>
</feature>
<dbReference type="EMBL" id="LFJN01000041">
    <property type="protein sequence ID" value="KPI35347.1"/>
    <property type="molecule type" value="Genomic_DNA"/>
</dbReference>
<gene>
    <name evidence="5" type="ORF">AB675_9920</name>
</gene>
<dbReference type="InterPro" id="IPR014756">
    <property type="entry name" value="Ig_E-set"/>
</dbReference>
<feature type="domain" description="WSC" evidence="4">
    <location>
        <begin position="406"/>
        <end position="499"/>
    </location>
</feature>
<name>A0A0N1H3D9_9EURO</name>
<feature type="compositionally biased region" description="Low complexity" evidence="2">
    <location>
        <begin position="368"/>
        <end position="378"/>
    </location>
</feature>
<dbReference type="RefSeq" id="XP_017995310.1">
    <property type="nucleotide sequence ID" value="XM_018150498.1"/>
</dbReference>
<evidence type="ECO:0000256" key="2">
    <source>
        <dbReference type="SAM" id="MobiDB-lite"/>
    </source>
</evidence>
<dbReference type="CDD" id="cd02851">
    <property type="entry name" value="E_set_GO_C"/>
    <property type="match status" value="1"/>
</dbReference>
<dbReference type="Pfam" id="PF01822">
    <property type="entry name" value="WSC"/>
    <property type="match status" value="5"/>
</dbReference>
<keyword evidence="6" id="KW-1185">Reference proteome</keyword>
<dbReference type="InterPro" id="IPR015202">
    <property type="entry name" value="GO-like_E_set"/>
</dbReference>
<evidence type="ECO:0000313" key="6">
    <source>
        <dbReference type="Proteomes" id="UP000038010"/>
    </source>
</evidence>
<dbReference type="Gene3D" id="2.130.10.80">
    <property type="entry name" value="Galactose oxidase/kelch, beta-propeller"/>
    <property type="match status" value="1"/>
</dbReference>
<dbReference type="OrthoDB" id="5985073at2759"/>
<dbReference type="AlphaFoldDB" id="A0A0N1H3D9"/>
<dbReference type="Gene3D" id="2.60.40.10">
    <property type="entry name" value="Immunoglobulins"/>
    <property type="match status" value="1"/>
</dbReference>
<feature type="domain" description="WSC" evidence="4">
    <location>
        <begin position="517"/>
        <end position="604"/>
    </location>
</feature>
<reference evidence="5 6" key="1">
    <citation type="submission" date="2015-06" db="EMBL/GenBank/DDBJ databases">
        <title>Draft genome of the ant-associated black yeast Phialophora attae CBS 131958.</title>
        <authorList>
            <person name="Moreno L.F."/>
            <person name="Stielow B.J."/>
            <person name="de Hoog S."/>
            <person name="Vicente V.A."/>
            <person name="Weiss V.A."/>
            <person name="de Vries M."/>
            <person name="Cruz L.M."/>
            <person name="Souza E.M."/>
        </authorList>
    </citation>
    <scope>NUCLEOTIDE SEQUENCE [LARGE SCALE GENOMIC DNA]</scope>
    <source>
        <strain evidence="5 6">CBS 131958</strain>
    </source>
</reference>
<dbReference type="InterPro" id="IPR009880">
    <property type="entry name" value="Glyoxal_oxidase_N"/>
</dbReference>
<evidence type="ECO:0000259" key="4">
    <source>
        <dbReference type="PROSITE" id="PS51212"/>
    </source>
</evidence>
<dbReference type="VEuPathDB" id="FungiDB:AB675_9920"/>
<keyword evidence="1 3" id="KW-0732">Signal</keyword>
<feature type="domain" description="WSC" evidence="4">
    <location>
        <begin position="163"/>
        <end position="261"/>
    </location>
</feature>
<dbReference type="Proteomes" id="UP000038010">
    <property type="component" value="Unassembled WGS sequence"/>
</dbReference>
<feature type="domain" description="WSC" evidence="4">
    <location>
        <begin position="269"/>
        <end position="367"/>
    </location>
</feature>
<dbReference type="InterPro" id="IPR002889">
    <property type="entry name" value="WSC_carb-bd"/>
</dbReference>
<protein>
    <submittedName>
        <fullName evidence="5">Putative fungistatic metabolite</fullName>
    </submittedName>
</protein>
<sequence>MATFTRFFIGAVLLIQAGIAEAGLHTGHGHLHGRDLNLFSKRAAQVNPTLPGNWTYKSCMTDNVNSRALYAKATTSADMTETKCVNFCDSNGYAYAGVEYSQECYCGNVISVSGKAAPETDCNMACAGSDYELCGGPSRLNVFHNGNQKIAAQGPATNAGPQGWGFMGCYTDSVAARTLTTGGQSAGGGAVLTVALCTQACDQQGYNISGVEYSGECYCGTGFSNGGKLAPDGLTGCNMVCNGNSSEYCGGPDRLNVYGKGVRSTIAPNWALAGCYTDNVNSRTLTHGVPVLGGAANMSNPNCQNACYAAGYTIAGTEYSGECYCDNAPANGGGLAPDGNAQCNMACNGDPTDVCGGPDRLTVWNYIGGTPPTTTNPGNPNPPVNNDPPPNNPTFVPSMPTDVPPGWRYNGCYVDNAYGRILYQQPDQVNLTVESCISTCVALGKPIAGMEYSTQCFCGDYVLNGGALASSDSQCGMTCGGNKTQACGGPDRMSVWSNITFNTYPPPKPQTTGLPGNFQYMGCLTDIPQPRVLPYEVMFYQTNLTVPMCLKRCSDYGFSAGAVEYGNQCYCGDDSDRTSCNTACIGDPTAMCGGAGAMNYYVWNNLNTWNNATGDAAGQYKYLVPGVVVPLITTAGRNGKVTFVEKYGTGPANSSGAYELDLSLVDKFDQAWRELDGLKTDVFCSAGLTLPDKKARQINIGGWSASSLFGVRFFTPDGSPGVPGVDGFSENVAEVGLQIGRWYPSVMQMVNGSILVLGGEDGSNGPPVPYLEVIPKPAGGGLQYCDWLQKTDPWNLYPFMAVLPSGGIFVLYYNQALIMDESSLVATKYLPAVPGAVNDNGAGRTYPLEGSMMLLPQSAPYTDPLTVLACGGSTQYAGIALDNCVTLQPEVPGAQWTIERMPSKRVIPSMVALPDGTYLIMNGAHQGVAGFGLATDPNHNAVLYDPSKPKNQRMTSLASTTIDRLYHNEAILLEDGRVLVSGSDPEDTRFEQEYRVEVFIPPYLHALNEPNVINTSQPPYANSTSSSNSTNAAAVNNTACSVTKRPVFTLNTQGLSDPDEDISYGFGAQIKVTMWCGTPAKFSLMGAVSSTHGNSMGQRTIFPAFSCSGNQCTITTPPNGHVTGGPNWFMLFALDANNVPSFASWLRIGTDLANFGQWPNFSDFPLPGPGK</sequence>
<dbReference type="InterPro" id="IPR037293">
    <property type="entry name" value="Gal_Oxidase_central_sf"/>
</dbReference>
<evidence type="ECO:0000256" key="1">
    <source>
        <dbReference type="ARBA" id="ARBA00022729"/>
    </source>
</evidence>
<dbReference type="InterPro" id="IPR011043">
    <property type="entry name" value="Gal_Oxase/kelch_b-propeller"/>
</dbReference>
<comment type="caution">
    <text evidence="5">The sequence shown here is derived from an EMBL/GenBank/DDBJ whole genome shotgun (WGS) entry which is preliminary data.</text>
</comment>
<dbReference type="PANTHER" id="PTHR32208:SF105">
    <property type="entry name" value="COPPER RADICAL OXIDASE"/>
    <property type="match status" value="1"/>
</dbReference>
<feature type="compositionally biased region" description="Pro residues" evidence="2">
    <location>
        <begin position="379"/>
        <end position="392"/>
    </location>
</feature>
<dbReference type="PROSITE" id="PS51212">
    <property type="entry name" value="WSC"/>
    <property type="match status" value="5"/>
</dbReference>
<dbReference type="GeneID" id="28742378"/>
<organism evidence="5 6">
    <name type="scientific">Cyphellophora attinorum</name>
    <dbReference type="NCBI Taxonomy" id="1664694"/>
    <lineage>
        <taxon>Eukaryota</taxon>
        <taxon>Fungi</taxon>
        <taxon>Dikarya</taxon>
        <taxon>Ascomycota</taxon>
        <taxon>Pezizomycotina</taxon>
        <taxon>Eurotiomycetes</taxon>
        <taxon>Chaetothyriomycetidae</taxon>
        <taxon>Chaetothyriales</taxon>
        <taxon>Cyphellophoraceae</taxon>
        <taxon>Cyphellophora</taxon>
    </lineage>
</organism>
<dbReference type="Pfam" id="PF07250">
    <property type="entry name" value="Glyoxal_oxid_N"/>
    <property type="match status" value="1"/>
</dbReference>
<proteinExistence type="predicted"/>
<dbReference type="InterPro" id="IPR013783">
    <property type="entry name" value="Ig-like_fold"/>
</dbReference>
<dbReference type="Pfam" id="PF09118">
    <property type="entry name" value="GO-like_E_set"/>
    <property type="match status" value="1"/>
</dbReference>
<dbReference type="SUPFAM" id="SSF81296">
    <property type="entry name" value="E set domains"/>
    <property type="match status" value="1"/>
</dbReference>
<dbReference type="STRING" id="1664694.A0A0N1H3D9"/>
<feature type="domain" description="WSC" evidence="4">
    <location>
        <begin position="53"/>
        <end position="146"/>
    </location>
</feature>
<feature type="region of interest" description="Disordered" evidence="2">
    <location>
        <begin position="368"/>
        <end position="398"/>
    </location>
</feature>
<accession>A0A0N1H3D9</accession>
<evidence type="ECO:0000256" key="3">
    <source>
        <dbReference type="SAM" id="SignalP"/>
    </source>
</evidence>
<dbReference type="SMART" id="SM00321">
    <property type="entry name" value="WSC"/>
    <property type="match status" value="5"/>
</dbReference>
<dbReference type="SUPFAM" id="SSF50965">
    <property type="entry name" value="Galactose oxidase, central domain"/>
    <property type="match status" value="1"/>
</dbReference>
<feature type="chain" id="PRO_5005873040" evidence="3">
    <location>
        <begin position="23"/>
        <end position="1171"/>
    </location>
</feature>